<dbReference type="CDD" id="cd00054">
    <property type="entry name" value="EGF_CA"/>
    <property type="match status" value="4"/>
</dbReference>
<dbReference type="CDD" id="cd00063">
    <property type="entry name" value="FN3"/>
    <property type="match status" value="3"/>
</dbReference>
<dbReference type="FunFam" id="2.10.25.10:FF:000610">
    <property type="entry name" value="protein HEG homolog 1 isoform X1"/>
    <property type="match status" value="1"/>
</dbReference>
<dbReference type="SMART" id="SM00060">
    <property type="entry name" value="FN3"/>
    <property type="match status" value="3"/>
</dbReference>
<dbReference type="PROSITE" id="PS50092">
    <property type="entry name" value="TSP1"/>
    <property type="match status" value="1"/>
</dbReference>
<reference evidence="8" key="1">
    <citation type="submission" date="2023-01" db="EMBL/GenBank/DDBJ databases">
        <title>Genome assembly of the deep-sea coral Lophelia pertusa.</title>
        <authorList>
            <person name="Herrera S."/>
            <person name="Cordes E."/>
        </authorList>
    </citation>
    <scope>NUCLEOTIDE SEQUENCE</scope>
    <source>
        <strain evidence="8">USNM1676648</strain>
        <tissue evidence="8">Polyp</tissue>
    </source>
</reference>
<dbReference type="InterPro" id="IPR051022">
    <property type="entry name" value="Notch_Cell-Fate_Det"/>
</dbReference>
<dbReference type="SMART" id="SM00181">
    <property type="entry name" value="EGF"/>
    <property type="match status" value="6"/>
</dbReference>
<dbReference type="InterPro" id="IPR036116">
    <property type="entry name" value="FN3_sf"/>
</dbReference>
<feature type="domain" description="Fibronectin type-III" evidence="7">
    <location>
        <begin position="504"/>
        <end position="605"/>
    </location>
</feature>
<dbReference type="EMBL" id="MU827313">
    <property type="protein sequence ID" value="KAJ7359065.1"/>
    <property type="molecule type" value="Genomic_DNA"/>
</dbReference>
<dbReference type="GO" id="GO:0005509">
    <property type="term" value="F:calcium ion binding"/>
    <property type="evidence" value="ECO:0007669"/>
    <property type="project" value="InterPro"/>
</dbReference>
<dbReference type="InterPro" id="IPR000884">
    <property type="entry name" value="TSP1_rpt"/>
</dbReference>
<dbReference type="PRINTS" id="PR01705">
    <property type="entry name" value="TSP1REPEAT"/>
</dbReference>
<keyword evidence="3" id="KW-0677">Repeat</keyword>
<feature type="disulfide bond" evidence="5">
    <location>
        <begin position="145"/>
        <end position="154"/>
    </location>
</feature>
<dbReference type="PROSITE" id="PS00022">
    <property type="entry name" value="EGF_1"/>
    <property type="match status" value="5"/>
</dbReference>
<dbReference type="AlphaFoldDB" id="A0A9W9YR98"/>
<feature type="disulfide bond" evidence="5">
    <location>
        <begin position="126"/>
        <end position="143"/>
    </location>
</feature>
<dbReference type="OrthoDB" id="6020478at2759"/>
<dbReference type="GO" id="GO:0045197">
    <property type="term" value="P:establishment or maintenance of epithelial cell apical/basal polarity"/>
    <property type="evidence" value="ECO:0007669"/>
    <property type="project" value="TreeGrafter"/>
</dbReference>
<evidence type="ECO:0000259" key="6">
    <source>
        <dbReference type="PROSITE" id="PS50026"/>
    </source>
</evidence>
<dbReference type="InterPro" id="IPR001881">
    <property type="entry name" value="EGF-like_Ca-bd_dom"/>
</dbReference>
<feature type="disulfide bond" evidence="5">
    <location>
        <begin position="227"/>
        <end position="236"/>
    </location>
</feature>
<evidence type="ECO:0000256" key="4">
    <source>
        <dbReference type="ARBA" id="ARBA00023157"/>
    </source>
</evidence>
<dbReference type="SUPFAM" id="SSF82895">
    <property type="entry name" value="TSP-1 type 1 repeat"/>
    <property type="match status" value="1"/>
</dbReference>
<feature type="disulfide bond" evidence="5">
    <location>
        <begin position="87"/>
        <end position="104"/>
    </location>
</feature>
<accession>A0A9W9YR98</accession>
<gene>
    <name evidence="8" type="ORF">OS493_019977</name>
</gene>
<comment type="caution">
    <text evidence="8">The sequence shown here is derived from an EMBL/GenBank/DDBJ whole genome shotgun (WGS) entry which is preliminary data.</text>
</comment>
<protein>
    <submittedName>
        <fullName evidence="8">Uncharacterized protein</fullName>
    </submittedName>
</protein>
<evidence type="ECO:0000259" key="7">
    <source>
        <dbReference type="PROSITE" id="PS50853"/>
    </source>
</evidence>
<dbReference type="Proteomes" id="UP001163046">
    <property type="component" value="Unassembled WGS sequence"/>
</dbReference>
<feature type="disulfide bond" evidence="5">
    <location>
        <begin position="186"/>
        <end position="195"/>
    </location>
</feature>
<organism evidence="8 9">
    <name type="scientific">Desmophyllum pertusum</name>
    <dbReference type="NCBI Taxonomy" id="174260"/>
    <lineage>
        <taxon>Eukaryota</taxon>
        <taxon>Metazoa</taxon>
        <taxon>Cnidaria</taxon>
        <taxon>Anthozoa</taxon>
        <taxon>Hexacorallia</taxon>
        <taxon>Scleractinia</taxon>
        <taxon>Caryophylliina</taxon>
        <taxon>Caryophylliidae</taxon>
        <taxon>Desmophyllum</taxon>
    </lineage>
</organism>
<dbReference type="GO" id="GO:0005886">
    <property type="term" value="C:plasma membrane"/>
    <property type="evidence" value="ECO:0007669"/>
    <property type="project" value="TreeGrafter"/>
</dbReference>
<feature type="domain" description="EGF-like" evidence="6">
    <location>
        <begin position="37"/>
        <end position="75"/>
    </location>
</feature>
<dbReference type="GO" id="GO:0032991">
    <property type="term" value="C:protein-containing complex"/>
    <property type="evidence" value="ECO:0007669"/>
    <property type="project" value="TreeGrafter"/>
</dbReference>
<dbReference type="InterPro" id="IPR036383">
    <property type="entry name" value="TSP1_rpt_sf"/>
</dbReference>
<dbReference type="Gene3D" id="2.10.25.10">
    <property type="entry name" value="Laminin"/>
    <property type="match status" value="6"/>
</dbReference>
<proteinExistence type="predicted"/>
<dbReference type="Pfam" id="PF00090">
    <property type="entry name" value="TSP_1"/>
    <property type="match status" value="1"/>
</dbReference>
<evidence type="ECO:0000313" key="8">
    <source>
        <dbReference type="EMBL" id="KAJ7359065.1"/>
    </source>
</evidence>
<feature type="disulfide bond" evidence="5">
    <location>
        <begin position="65"/>
        <end position="74"/>
    </location>
</feature>
<dbReference type="PANTHER" id="PTHR24049">
    <property type="entry name" value="CRUMBS FAMILY MEMBER"/>
    <property type="match status" value="1"/>
</dbReference>
<dbReference type="GO" id="GO:0007157">
    <property type="term" value="P:heterophilic cell-cell adhesion via plasma membrane cell adhesion molecules"/>
    <property type="evidence" value="ECO:0007669"/>
    <property type="project" value="TreeGrafter"/>
</dbReference>
<feature type="disulfide bond" evidence="5">
    <location>
        <begin position="167"/>
        <end position="184"/>
    </location>
</feature>
<name>A0A9W9YR98_9CNID</name>
<dbReference type="FunFam" id="2.20.100.10:FF:000002">
    <property type="entry name" value="Unc-5 netrin receptor C"/>
    <property type="match status" value="1"/>
</dbReference>
<sequence>ACLYKQCHNGGTCNSNFKTGGFKCTCPTGYNGDTCALDDQCLFHPCLNGATCSPVSYWPYFKCSCPSGYIGFRCRTQIADPCSLDPCLNGGTCSAASNLIGFTCNCTSGSTYNCAAQANVCSPSPCQNNGTCALDSNLVGFTCSCPPGYIGYNCGFPQADPCLDNPCKHDGVCAVASNLLGFECNCTSEYLGFNCGTLKEDDCKPNPCENDGNCTRADNQQGFTCNCTSEYTGDICENKIVHGNWSVWSPWPNCNKPCNNGSKTRKRLCDNPKPAFGGKDCEGPATDSEPCNLNTCPAEEGNYIVKLYQVWKNDLADPESEDYTELEDKIIKYVKDFYNNRDEDVFVEVLGFSEGSVISSFNVSYPAIDGLQIVALQEEIAGGSLGDTPAALLSIVTKNVPAEAPVILESNSTTSTTIDLKWSNVTQLNSAPLLGYVIVYKDIHKKFQGNSMKSVSPTPLEAVLEDLKKFTNYTIRVYAFTSNGNGVASEAVQIRTQEDVPSESPPNTVIKSTSTSTIDVSWEPINQAYVHGVLLRYDVRYAKDEGSPLNWETETLDADTHEVVLRDLAYFTGYKVMVCAKTSKGCGKEYSDIAYTFGDVPSKPPQSVTAQRLKSADTINVTWSTVPEGHVRGLLVGYSIKYRRIKTAECDVFYTEEHTVTAKPTEYLIPLDDVQTYSIYEIQVAAFTQKGMGPYETVYGETCRCPKILYTNYWSTSPYLKVNEKDKKLEGVFGGIVTEMVHVACGICPAHGDTTIKIDTNGKENPSAKSSVLEVLGDIDDVPQISFPIYGNKYITRYMGDYAYINLVWSPLGWLLLLLRRPPELVL</sequence>
<dbReference type="InterPro" id="IPR013783">
    <property type="entry name" value="Ig-like_fold"/>
</dbReference>
<feature type="domain" description="Fibronectin type-III" evidence="7">
    <location>
        <begin position="404"/>
        <end position="499"/>
    </location>
</feature>
<dbReference type="PANTHER" id="PTHR24049:SF22">
    <property type="entry name" value="DROSOPHILA CRUMBS HOMOLOG"/>
    <property type="match status" value="1"/>
</dbReference>
<feature type="disulfide bond" evidence="5">
    <location>
        <begin position="7"/>
        <end position="24"/>
    </location>
</feature>
<feature type="disulfide bond" evidence="5">
    <location>
        <begin position="208"/>
        <end position="225"/>
    </location>
</feature>
<feature type="disulfide bond" evidence="5">
    <location>
        <begin position="26"/>
        <end position="35"/>
    </location>
</feature>
<dbReference type="Gene3D" id="2.60.40.10">
    <property type="entry name" value="Immunoglobulins"/>
    <property type="match status" value="3"/>
</dbReference>
<dbReference type="SUPFAM" id="SSF57196">
    <property type="entry name" value="EGF/Laminin"/>
    <property type="match status" value="5"/>
</dbReference>
<feature type="domain" description="EGF-like" evidence="6">
    <location>
        <begin position="1"/>
        <end position="36"/>
    </location>
</feature>
<feature type="non-terminal residue" evidence="8">
    <location>
        <position position="827"/>
    </location>
</feature>
<evidence type="ECO:0000256" key="2">
    <source>
        <dbReference type="ARBA" id="ARBA00022729"/>
    </source>
</evidence>
<comment type="caution">
    <text evidence="5">Lacks conserved residue(s) required for the propagation of feature annotation.</text>
</comment>
<evidence type="ECO:0000256" key="5">
    <source>
        <dbReference type="PROSITE-ProRule" id="PRU00076"/>
    </source>
</evidence>
<dbReference type="Pfam" id="PF00041">
    <property type="entry name" value="fn3"/>
    <property type="match status" value="3"/>
</dbReference>
<keyword evidence="4 5" id="KW-1015">Disulfide bond</keyword>
<feature type="domain" description="EGF-like" evidence="6">
    <location>
        <begin position="117"/>
        <end position="155"/>
    </location>
</feature>
<dbReference type="SMART" id="SM00209">
    <property type="entry name" value="TSP1"/>
    <property type="match status" value="1"/>
</dbReference>
<dbReference type="SMART" id="SM00179">
    <property type="entry name" value="EGF_CA"/>
    <property type="match status" value="4"/>
</dbReference>
<dbReference type="PROSITE" id="PS01186">
    <property type="entry name" value="EGF_2"/>
    <property type="match status" value="3"/>
</dbReference>
<dbReference type="Gene3D" id="2.20.100.10">
    <property type="entry name" value="Thrombospondin type-1 (TSP1) repeat"/>
    <property type="match status" value="1"/>
</dbReference>
<feature type="domain" description="EGF-like" evidence="6">
    <location>
        <begin position="199"/>
        <end position="237"/>
    </location>
</feature>
<feature type="disulfide bond" evidence="5">
    <location>
        <begin position="46"/>
        <end position="63"/>
    </location>
</feature>
<feature type="domain" description="EGF-like" evidence="6">
    <location>
        <begin position="158"/>
        <end position="196"/>
    </location>
</feature>
<keyword evidence="2" id="KW-0732">Signal</keyword>
<evidence type="ECO:0000313" key="9">
    <source>
        <dbReference type="Proteomes" id="UP001163046"/>
    </source>
</evidence>
<dbReference type="PROSITE" id="PS50026">
    <property type="entry name" value="EGF_3"/>
    <property type="match status" value="6"/>
</dbReference>
<dbReference type="InterPro" id="IPR003961">
    <property type="entry name" value="FN3_dom"/>
</dbReference>
<dbReference type="PROSITE" id="PS50853">
    <property type="entry name" value="FN3"/>
    <property type="match status" value="2"/>
</dbReference>
<keyword evidence="1 5" id="KW-0245">EGF-like domain</keyword>
<dbReference type="FunFam" id="2.60.40.10:FF:000028">
    <property type="entry name" value="Neuronal cell adhesion molecule"/>
    <property type="match status" value="1"/>
</dbReference>
<feature type="domain" description="EGF-like" evidence="6">
    <location>
        <begin position="78"/>
        <end position="115"/>
    </location>
</feature>
<evidence type="ECO:0000256" key="1">
    <source>
        <dbReference type="ARBA" id="ARBA00022536"/>
    </source>
</evidence>
<dbReference type="SUPFAM" id="SSF49265">
    <property type="entry name" value="Fibronectin type III"/>
    <property type="match status" value="2"/>
</dbReference>
<dbReference type="Pfam" id="PF00008">
    <property type="entry name" value="EGF"/>
    <property type="match status" value="1"/>
</dbReference>
<keyword evidence="9" id="KW-1185">Reference proteome</keyword>
<dbReference type="InterPro" id="IPR000742">
    <property type="entry name" value="EGF"/>
</dbReference>
<evidence type="ECO:0000256" key="3">
    <source>
        <dbReference type="ARBA" id="ARBA00022737"/>
    </source>
</evidence>